<dbReference type="NCBIfam" id="NF006083">
    <property type="entry name" value="PRK08229.1"/>
    <property type="match status" value="1"/>
</dbReference>
<evidence type="ECO:0000256" key="9">
    <source>
        <dbReference type="ARBA" id="ARBA00048793"/>
    </source>
</evidence>
<dbReference type="InterPro" id="IPR008927">
    <property type="entry name" value="6-PGluconate_DH-like_C_sf"/>
</dbReference>
<dbReference type="RefSeq" id="WP_119891651.1">
    <property type="nucleotide sequence ID" value="NZ_CP032419.1"/>
</dbReference>
<evidence type="ECO:0000256" key="7">
    <source>
        <dbReference type="ARBA" id="ARBA00023002"/>
    </source>
</evidence>
<dbReference type="EMBL" id="CP032419">
    <property type="protein sequence ID" value="AYC31016.1"/>
    <property type="molecule type" value="Genomic_DNA"/>
</dbReference>
<reference evidence="14" key="1">
    <citation type="submission" date="2018-09" db="EMBL/GenBank/DDBJ databases">
        <authorList>
            <person name="Zhu H."/>
        </authorList>
    </citation>
    <scope>NUCLEOTIDE SEQUENCE [LARGE SCALE GENOMIC DNA]</scope>
    <source>
        <strain evidence="14">K2W31S-8</strain>
    </source>
</reference>
<evidence type="ECO:0000313" key="13">
    <source>
        <dbReference type="EMBL" id="AYC31016.1"/>
    </source>
</evidence>
<evidence type="ECO:0000256" key="1">
    <source>
        <dbReference type="ARBA" id="ARBA00004994"/>
    </source>
</evidence>
<proteinExistence type="inferred from homology"/>
<accession>A0A385YWE2</accession>
<comment type="pathway">
    <text evidence="1 10">Cofactor biosynthesis; (R)-pantothenate biosynthesis; (R)-pantoate from 3-methyl-2-oxobutanoate: step 2/2.</text>
</comment>
<dbReference type="GO" id="GO:0050661">
    <property type="term" value="F:NADP binding"/>
    <property type="evidence" value="ECO:0007669"/>
    <property type="project" value="TreeGrafter"/>
</dbReference>
<dbReference type="UniPathway" id="UPA00028">
    <property type="reaction ID" value="UER00004"/>
</dbReference>
<dbReference type="InterPro" id="IPR036291">
    <property type="entry name" value="NAD(P)-bd_dom_sf"/>
</dbReference>
<evidence type="ECO:0000259" key="11">
    <source>
        <dbReference type="Pfam" id="PF02558"/>
    </source>
</evidence>
<dbReference type="EC" id="1.1.1.169" evidence="3 10"/>
<dbReference type="InterPro" id="IPR003710">
    <property type="entry name" value="ApbA"/>
</dbReference>
<keyword evidence="14" id="KW-1185">Reference proteome</keyword>
<evidence type="ECO:0000256" key="6">
    <source>
        <dbReference type="ARBA" id="ARBA00022857"/>
    </source>
</evidence>
<dbReference type="InterPro" id="IPR013332">
    <property type="entry name" value="KPR_N"/>
</dbReference>
<dbReference type="InterPro" id="IPR013752">
    <property type="entry name" value="KPA_reductase"/>
</dbReference>
<sequence length="334" mass="35195">MSSIAVFGAGNIGCYVGGRLATAGARVRFIGRSRMADTLVQQGLTLSDLQGWQATLPAEQLRFGSDPAAVADADLVLVTVKSADTAGAAAAIAPHLKPSAVVLSLQNGLHNAEQLAALLPQHAVLTGVVLFNVAQTGGGHFHQGTEGGLAVERSALLEPAVAASERAGLALVQHDDILAVQWAKLLFNLNNAVNALSGLPLKAELSQRAYRRVLAAAQREGIALLRAKQQPLARLTPLPAHWGPALLEMPDTLFRMVASKMLAIDPLARSSMQDDLVGGRRTEIDYLQGEILRLAASLGRPAPVNARLLQLVRAAEQGGRRDWSGEALLAEIRA</sequence>
<evidence type="ECO:0000256" key="5">
    <source>
        <dbReference type="ARBA" id="ARBA00022655"/>
    </source>
</evidence>
<dbReference type="PANTHER" id="PTHR43765">
    <property type="entry name" value="2-DEHYDROPANTOATE 2-REDUCTASE-RELATED"/>
    <property type="match status" value="1"/>
</dbReference>
<evidence type="ECO:0000256" key="4">
    <source>
        <dbReference type="ARBA" id="ARBA00019465"/>
    </source>
</evidence>
<dbReference type="Gene3D" id="1.10.1040.10">
    <property type="entry name" value="N-(1-d-carboxylethyl)-l-norvaline Dehydrogenase, domain 2"/>
    <property type="match status" value="1"/>
</dbReference>
<organism evidence="13 14">
    <name type="scientific">Pseudomonas cavernae</name>
    <dbReference type="NCBI Taxonomy" id="2320867"/>
    <lineage>
        <taxon>Bacteria</taxon>
        <taxon>Pseudomonadati</taxon>
        <taxon>Pseudomonadota</taxon>
        <taxon>Gammaproteobacteria</taxon>
        <taxon>Pseudomonadales</taxon>
        <taxon>Pseudomonadaceae</taxon>
        <taxon>Pseudomonas</taxon>
    </lineage>
</organism>
<comment type="function">
    <text evidence="10">Catalyzes the NADPH-dependent reduction of ketopantoate into pantoic acid.</text>
</comment>
<dbReference type="Pfam" id="PF08546">
    <property type="entry name" value="ApbA_C"/>
    <property type="match status" value="1"/>
</dbReference>
<comment type="catalytic activity">
    <reaction evidence="9 10">
        <text>(R)-pantoate + NADP(+) = 2-dehydropantoate + NADPH + H(+)</text>
        <dbReference type="Rhea" id="RHEA:16233"/>
        <dbReference type="ChEBI" id="CHEBI:11561"/>
        <dbReference type="ChEBI" id="CHEBI:15378"/>
        <dbReference type="ChEBI" id="CHEBI:15980"/>
        <dbReference type="ChEBI" id="CHEBI:57783"/>
        <dbReference type="ChEBI" id="CHEBI:58349"/>
        <dbReference type="EC" id="1.1.1.169"/>
    </reaction>
</comment>
<feature type="domain" description="Ketopantoate reductase N-terminal" evidence="11">
    <location>
        <begin position="4"/>
        <end position="151"/>
    </location>
</feature>
<dbReference type="AlphaFoldDB" id="A0A385YWE2"/>
<keyword evidence="5 10" id="KW-0566">Pantothenate biosynthesis</keyword>
<dbReference type="InterPro" id="IPR050838">
    <property type="entry name" value="Ketopantoate_reductase"/>
</dbReference>
<dbReference type="SUPFAM" id="SSF48179">
    <property type="entry name" value="6-phosphogluconate dehydrogenase C-terminal domain-like"/>
    <property type="match status" value="1"/>
</dbReference>
<dbReference type="GO" id="GO:0005737">
    <property type="term" value="C:cytoplasm"/>
    <property type="evidence" value="ECO:0007669"/>
    <property type="project" value="TreeGrafter"/>
</dbReference>
<comment type="similarity">
    <text evidence="2 10">Belongs to the ketopantoate reductase family.</text>
</comment>
<evidence type="ECO:0000256" key="10">
    <source>
        <dbReference type="RuleBase" id="RU362068"/>
    </source>
</evidence>
<dbReference type="GO" id="GO:0008677">
    <property type="term" value="F:2-dehydropantoate 2-reductase activity"/>
    <property type="evidence" value="ECO:0007669"/>
    <property type="project" value="UniProtKB-EC"/>
</dbReference>
<dbReference type="GO" id="GO:0015940">
    <property type="term" value="P:pantothenate biosynthetic process"/>
    <property type="evidence" value="ECO:0007669"/>
    <property type="project" value="UniProtKB-UniPathway"/>
</dbReference>
<evidence type="ECO:0000256" key="8">
    <source>
        <dbReference type="ARBA" id="ARBA00032024"/>
    </source>
</evidence>
<protein>
    <recommendedName>
        <fullName evidence="4 10">2-dehydropantoate 2-reductase</fullName>
        <ecNumber evidence="3 10">1.1.1.169</ecNumber>
    </recommendedName>
    <alternativeName>
        <fullName evidence="8 10">Ketopantoate reductase</fullName>
    </alternativeName>
</protein>
<keyword evidence="6 10" id="KW-0521">NADP</keyword>
<name>A0A385YWE2_9PSED</name>
<dbReference type="Proteomes" id="UP000265560">
    <property type="component" value="Chromosome"/>
</dbReference>
<evidence type="ECO:0000259" key="12">
    <source>
        <dbReference type="Pfam" id="PF08546"/>
    </source>
</evidence>
<dbReference type="PANTHER" id="PTHR43765:SF2">
    <property type="entry name" value="2-DEHYDROPANTOATE 2-REDUCTASE"/>
    <property type="match status" value="1"/>
</dbReference>
<evidence type="ECO:0000256" key="3">
    <source>
        <dbReference type="ARBA" id="ARBA00013014"/>
    </source>
</evidence>
<gene>
    <name evidence="13" type="ORF">D3880_00820</name>
</gene>
<dbReference type="Pfam" id="PF02558">
    <property type="entry name" value="ApbA"/>
    <property type="match status" value="1"/>
</dbReference>
<dbReference type="SUPFAM" id="SSF51735">
    <property type="entry name" value="NAD(P)-binding Rossmann-fold domains"/>
    <property type="match status" value="1"/>
</dbReference>
<dbReference type="InterPro" id="IPR013328">
    <property type="entry name" value="6PGD_dom2"/>
</dbReference>
<dbReference type="Gene3D" id="3.40.50.720">
    <property type="entry name" value="NAD(P)-binding Rossmann-like Domain"/>
    <property type="match status" value="1"/>
</dbReference>
<dbReference type="KEGG" id="pcav:D3880_00820"/>
<dbReference type="NCBIfam" id="TIGR00745">
    <property type="entry name" value="apbA_panE"/>
    <property type="match status" value="1"/>
</dbReference>
<evidence type="ECO:0000313" key="14">
    <source>
        <dbReference type="Proteomes" id="UP000265560"/>
    </source>
</evidence>
<dbReference type="OrthoDB" id="6530772at2"/>
<keyword evidence="7 10" id="KW-0560">Oxidoreductase</keyword>
<feature type="domain" description="Ketopantoate reductase C-terminal" evidence="12">
    <location>
        <begin position="176"/>
        <end position="315"/>
    </location>
</feature>
<evidence type="ECO:0000256" key="2">
    <source>
        <dbReference type="ARBA" id="ARBA00007870"/>
    </source>
</evidence>